<dbReference type="VEuPathDB" id="MicrosporidiaDB:NAPIS_ORF00824"/>
<feature type="site" description="Transition state stabilizer" evidence="7">
    <location>
        <position position="148"/>
    </location>
</feature>
<dbReference type="InterPro" id="IPR005135">
    <property type="entry name" value="Endo/exonuclease/phosphatase"/>
</dbReference>
<dbReference type="InterPro" id="IPR036691">
    <property type="entry name" value="Endo/exonu/phosph_ase_sf"/>
</dbReference>
<feature type="binding site" evidence="6">
    <location>
        <position position="348"/>
    </location>
    <ligand>
        <name>Mg(2+)</name>
        <dbReference type="ChEBI" id="CHEBI:18420"/>
        <label>1</label>
    </ligand>
</feature>
<evidence type="ECO:0000256" key="4">
    <source>
        <dbReference type="ARBA" id="ARBA00022842"/>
    </source>
</evidence>
<keyword evidence="6" id="KW-0464">Manganese</keyword>
<feature type="active site" evidence="5">
    <location>
        <position position="113"/>
    </location>
</feature>
<proteinExistence type="inferred from homology"/>
<dbReference type="EMBL" id="KE647118">
    <property type="protein sequence ID" value="EQB61594.1"/>
    <property type="molecule type" value="Genomic_DNA"/>
</dbReference>
<keyword evidence="10" id="KW-1185">Reference proteome</keyword>
<evidence type="ECO:0000256" key="2">
    <source>
        <dbReference type="ARBA" id="ARBA00022723"/>
    </source>
</evidence>
<evidence type="ECO:0000313" key="9">
    <source>
        <dbReference type="EMBL" id="EQB61594.1"/>
    </source>
</evidence>
<evidence type="ECO:0000259" key="8">
    <source>
        <dbReference type="Pfam" id="PF03372"/>
    </source>
</evidence>
<feature type="binding site" evidence="6">
    <location>
        <position position="44"/>
    </location>
    <ligand>
        <name>Mg(2+)</name>
        <dbReference type="ChEBI" id="CHEBI:18420"/>
        <label>1</label>
    </ligand>
</feature>
<dbReference type="GO" id="GO:0008311">
    <property type="term" value="F:double-stranded DNA 3'-5' DNA exonuclease activity"/>
    <property type="evidence" value="ECO:0007669"/>
    <property type="project" value="TreeGrafter"/>
</dbReference>
<evidence type="ECO:0000256" key="6">
    <source>
        <dbReference type="PIRSR" id="PIRSR604808-2"/>
    </source>
</evidence>
<dbReference type="GO" id="GO:0003906">
    <property type="term" value="F:DNA-(apurinic or apyrimidinic site) endonuclease activity"/>
    <property type="evidence" value="ECO:0007669"/>
    <property type="project" value="TreeGrafter"/>
</dbReference>
<dbReference type="GO" id="GO:0006284">
    <property type="term" value="P:base-excision repair"/>
    <property type="evidence" value="ECO:0007669"/>
    <property type="project" value="TreeGrafter"/>
</dbReference>
<feature type="binding site" evidence="6">
    <location>
        <position position="347"/>
    </location>
    <ligand>
        <name>Mg(2+)</name>
        <dbReference type="ChEBI" id="CHEBI:18420"/>
        <label>1</label>
    </ligand>
</feature>
<dbReference type="AlphaFoldDB" id="T0LBB8"/>
<name>T0LBB8_9MICR</name>
<feature type="binding site" evidence="6">
    <location>
        <position position="146"/>
    </location>
    <ligand>
        <name>Mg(2+)</name>
        <dbReference type="ChEBI" id="CHEBI:18420"/>
        <label>1</label>
    </ligand>
</feature>
<feature type="binding site" evidence="6">
    <location>
        <position position="148"/>
    </location>
    <ligand>
        <name>Mg(2+)</name>
        <dbReference type="ChEBI" id="CHEBI:18420"/>
        <label>1</label>
    </ligand>
</feature>
<keyword evidence="3" id="KW-0378">Hydrolase</keyword>
<dbReference type="PANTHER" id="PTHR22748">
    <property type="entry name" value="AP ENDONUCLEASE"/>
    <property type="match status" value="1"/>
</dbReference>
<dbReference type="Pfam" id="PF03372">
    <property type="entry name" value="Exo_endo_phos"/>
    <property type="match status" value="1"/>
</dbReference>
<organism evidence="9 10">
    <name type="scientific">Vairimorpha apis BRL 01</name>
    <dbReference type="NCBI Taxonomy" id="1037528"/>
    <lineage>
        <taxon>Eukaryota</taxon>
        <taxon>Fungi</taxon>
        <taxon>Fungi incertae sedis</taxon>
        <taxon>Microsporidia</taxon>
        <taxon>Nosematidae</taxon>
        <taxon>Vairimorpha</taxon>
    </lineage>
</organism>
<reference evidence="9 10" key="1">
    <citation type="journal article" date="2013" name="BMC Genomics">
        <title>Genome sequencing and comparative genomics of honey bee microsporidia, Nosema apis reveal novel insights into host-parasite interactions.</title>
        <authorList>
            <person name="Chen Yp."/>
            <person name="Pettis J.S."/>
            <person name="Zhao Y."/>
            <person name="Liu X."/>
            <person name="Tallon L.J."/>
            <person name="Sadzewicz L.D."/>
            <person name="Li R."/>
            <person name="Zheng H."/>
            <person name="Huang S."/>
            <person name="Zhang X."/>
            <person name="Hamilton M.C."/>
            <person name="Pernal S.F."/>
            <person name="Melathopoulos A.P."/>
            <person name="Yan X."/>
            <person name="Evans J.D."/>
        </authorList>
    </citation>
    <scope>NUCLEOTIDE SEQUENCE [LARGE SCALE GENOMIC DNA]</scope>
    <source>
        <strain evidence="9 10">BRL 01</strain>
    </source>
</reference>
<protein>
    <submittedName>
        <fullName evidence="9">Exodeoxyribonuclease iii</fullName>
    </submittedName>
</protein>
<dbReference type="GO" id="GO:0005634">
    <property type="term" value="C:nucleus"/>
    <property type="evidence" value="ECO:0007669"/>
    <property type="project" value="TreeGrafter"/>
</dbReference>
<feature type="active site" description="Proton acceptor" evidence="5">
    <location>
        <position position="348"/>
    </location>
</feature>
<gene>
    <name evidence="9" type="ORF">NAPIS_ORF00824</name>
</gene>
<dbReference type="Gene3D" id="3.60.10.10">
    <property type="entry name" value="Endonuclease/exonuclease/phosphatase"/>
    <property type="match status" value="2"/>
</dbReference>
<dbReference type="OrthoDB" id="2195130at2759"/>
<dbReference type="HOGENOM" id="CLU_027539_2_0_1"/>
<evidence type="ECO:0000256" key="7">
    <source>
        <dbReference type="PIRSR" id="PIRSR604808-3"/>
    </source>
</evidence>
<keyword evidence="2 6" id="KW-0479">Metal-binding</keyword>
<dbReference type="GO" id="GO:0008081">
    <property type="term" value="F:phosphoric diester hydrolase activity"/>
    <property type="evidence" value="ECO:0007669"/>
    <property type="project" value="TreeGrafter"/>
</dbReference>
<feature type="active site" description="Proton donor/acceptor" evidence="5">
    <location>
        <position position="146"/>
    </location>
</feature>
<evidence type="ECO:0000256" key="3">
    <source>
        <dbReference type="ARBA" id="ARBA00022801"/>
    </source>
</evidence>
<feature type="binding site" evidence="6">
    <location>
        <position position="8"/>
    </location>
    <ligand>
        <name>Mg(2+)</name>
        <dbReference type="ChEBI" id="CHEBI:18420"/>
        <label>1</label>
    </ligand>
</feature>
<dbReference type="SUPFAM" id="SSF56219">
    <property type="entry name" value="DNase I-like"/>
    <property type="match status" value="1"/>
</dbReference>
<feature type="site" description="Important for catalytic activity" evidence="7">
    <location>
        <position position="322"/>
    </location>
</feature>
<feature type="site" description="Interaction with DNA substrate" evidence="7">
    <location>
        <position position="348"/>
    </location>
</feature>
<sequence length="387" mass="46138">MIKIITFNVNGINSFIKHIETKHNLCFNDYLLNILKVDILCLQEIKTKIHTNLNLKDYITFTNLNKYKNGIYGVSTIVKKSLYCRKHTIIVPYSDHGRSILTDHKNFKLLNLYFPVDGGNFKFIYEFYEKIKEFINKFDDMIVVGDFNAVYSVFDHYIYYNEYLKLYKRKELFECTLIEKEQSKTIEANEIIETFDFFKDENDINFKKNWKILNNDTPIEYDIEIDIYKILGSNMQYFLFNSINSLYLNFLKNSLQFLKDIKIVNINNYNLNQYNIDLIERNYKSITKLDYFVSSPSILILLLYGTYQRNCLRNVNLGTRLDYILIPIKILKSVVYSDILDNVYGSDHCPVFVLLDIKIEDDFDNCLKIKNNLNDYFKLKNHLIYSF</sequence>
<dbReference type="InterPro" id="IPR004808">
    <property type="entry name" value="AP_endonuc_1"/>
</dbReference>
<feature type="domain" description="Endonuclease/exonuclease/phosphatase" evidence="8">
    <location>
        <begin position="5"/>
        <end position="151"/>
    </location>
</feature>
<comment type="similarity">
    <text evidence="1">Belongs to the DNA repair enzymes AP/ExoA family.</text>
</comment>
<evidence type="ECO:0000256" key="1">
    <source>
        <dbReference type="ARBA" id="ARBA00007092"/>
    </source>
</evidence>
<comment type="cofactor">
    <cofactor evidence="6">
        <name>Mg(2+)</name>
        <dbReference type="ChEBI" id="CHEBI:18420"/>
    </cofactor>
    <cofactor evidence="6">
        <name>Mn(2+)</name>
        <dbReference type="ChEBI" id="CHEBI:29035"/>
    </cofactor>
    <text evidence="6">Probably binds two magnesium or manganese ions per subunit.</text>
</comment>
<evidence type="ECO:0000313" key="10">
    <source>
        <dbReference type="Proteomes" id="UP000053780"/>
    </source>
</evidence>
<accession>T0LBB8</accession>
<dbReference type="GO" id="GO:0046872">
    <property type="term" value="F:metal ion binding"/>
    <property type="evidence" value="ECO:0007669"/>
    <property type="project" value="UniProtKB-KW"/>
</dbReference>
<dbReference type="Proteomes" id="UP000053780">
    <property type="component" value="Unassembled WGS sequence"/>
</dbReference>
<evidence type="ECO:0000256" key="5">
    <source>
        <dbReference type="PIRSR" id="PIRSR604808-1"/>
    </source>
</evidence>
<keyword evidence="4 6" id="KW-0460">Magnesium</keyword>
<dbReference type="PANTHER" id="PTHR22748:SF4">
    <property type="entry name" value="DNA-(APURINIC OR APYRIMIDINIC SITE) ENDONUCLEASE 2"/>
    <property type="match status" value="1"/>
</dbReference>